<dbReference type="GO" id="GO:0031048">
    <property type="term" value="P:regulatory ncRNA-mediated heterochromatin formation"/>
    <property type="evidence" value="ECO:0007669"/>
    <property type="project" value="TreeGrafter"/>
</dbReference>
<dbReference type="InterPro" id="IPR027417">
    <property type="entry name" value="P-loop_NTPase"/>
</dbReference>
<feature type="region of interest" description="Disordered" evidence="11">
    <location>
        <begin position="1"/>
        <end position="24"/>
    </location>
</feature>
<keyword evidence="6" id="KW-0378">Hydrolase</keyword>
<dbReference type="PANTHER" id="PTHR10887:SF532">
    <property type="entry name" value="NF-X1-TYPE ZINC FINGER-CONTAINING PROTEIN"/>
    <property type="match status" value="1"/>
</dbReference>
<evidence type="ECO:0000313" key="15">
    <source>
        <dbReference type="Proteomes" id="UP000076078"/>
    </source>
</evidence>
<evidence type="ECO:0000313" key="14">
    <source>
        <dbReference type="EMBL" id="KYR00595.1"/>
    </source>
</evidence>
<feature type="region of interest" description="Disordered" evidence="11">
    <location>
        <begin position="81"/>
        <end position="138"/>
    </location>
</feature>
<feature type="compositionally biased region" description="Low complexity" evidence="11">
    <location>
        <begin position="116"/>
        <end position="129"/>
    </location>
</feature>
<dbReference type="GO" id="GO:0004386">
    <property type="term" value="F:helicase activity"/>
    <property type="evidence" value="ECO:0007669"/>
    <property type="project" value="UniProtKB-KW"/>
</dbReference>
<evidence type="ECO:0000256" key="10">
    <source>
        <dbReference type="ARBA" id="ARBA00022859"/>
    </source>
</evidence>
<keyword evidence="9" id="KW-0067">ATP-binding</keyword>
<dbReference type="FunFam" id="3.40.50.300:FF:000326">
    <property type="entry name" value="P-loop containing nucleoside triphosphate hydrolase"/>
    <property type="match status" value="1"/>
</dbReference>
<dbReference type="Pfam" id="PF13086">
    <property type="entry name" value="AAA_11"/>
    <property type="match status" value="1"/>
</dbReference>
<comment type="caution">
    <text evidence="14">The sequence shown here is derived from an EMBL/GenBank/DDBJ whole genome shotgun (WGS) entry which is preliminary data.</text>
</comment>
<keyword evidence="2" id="KW-0963">Cytoplasm</keyword>
<dbReference type="SMART" id="SM00454">
    <property type="entry name" value="SAM"/>
    <property type="match status" value="1"/>
</dbReference>
<evidence type="ECO:0000256" key="8">
    <source>
        <dbReference type="ARBA" id="ARBA00022833"/>
    </source>
</evidence>
<dbReference type="SUPFAM" id="SSF52540">
    <property type="entry name" value="P-loop containing nucleoside triphosphate hydrolases"/>
    <property type="match status" value="1"/>
</dbReference>
<keyword evidence="8" id="KW-0862">Zinc</keyword>
<feature type="region of interest" description="Disordered" evidence="11">
    <location>
        <begin position="208"/>
        <end position="228"/>
    </location>
</feature>
<evidence type="ECO:0000256" key="5">
    <source>
        <dbReference type="ARBA" id="ARBA00022771"/>
    </source>
</evidence>
<keyword evidence="7" id="KW-0347">Helicase</keyword>
<dbReference type="InterPro" id="IPR041679">
    <property type="entry name" value="DNA2/NAM7-like_C"/>
</dbReference>
<dbReference type="InterPro" id="IPR057373">
    <property type="entry name" value="ZNFX1"/>
</dbReference>
<keyword evidence="5" id="KW-0863">Zinc-finger</keyword>
<keyword evidence="15" id="KW-1185">Reference proteome</keyword>
<dbReference type="GO" id="GO:0008270">
    <property type="term" value="F:zinc ion binding"/>
    <property type="evidence" value="ECO:0007669"/>
    <property type="project" value="UniProtKB-KW"/>
</dbReference>
<dbReference type="PROSITE" id="PS50105">
    <property type="entry name" value="SAM_DOMAIN"/>
    <property type="match status" value="1"/>
</dbReference>
<dbReference type="InterPro" id="IPR041677">
    <property type="entry name" value="DNA2/NAM7_AAA_11"/>
</dbReference>
<evidence type="ECO:0000259" key="13">
    <source>
        <dbReference type="PROSITE" id="PS51981"/>
    </source>
</evidence>
<evidence type="ECO:0000256" key="6">
    <source>
        <dbReference type="ARBA" id="ARBA00022801"/>
    </source>
</evidence>
<evidence type="ECO:0000256" key="2">
    <source>
        <dbReference type="ARBA" id="ARBA00022490"/>
    </source>
</evidence>
<dbReference type="PROSITE" id="PS51981">
    <property type="entry name" value="ZF_RZ"/>
    <property type="match status" value="1"/>
</dbReference>
<organism evidence="14 15">
    <name type="scientific">Tieghemostelium lacteum</name>
    <name type="common">Slime mold</name>
    <name type="synonym">Dictyostelium lacteum</name>
    <dbReference type="NCBI Taxonomy" id="361077"/>
    <lineage>
        <taxon>Eukaryota</taxon>
        <taxon>Amoebozoa</taxon>
        <taxon>Evosea</taxon>
        <taxon>Eumycetozoa</taxon>
        <taxon>Dictyostelia</taxon>
        <taxon>Dictyosteliales</taxon>
        <taxon>Raperosteliaceae</taxon>
        <taxon>Tieghemostelium</taxon>
    </lineage>
</organism>
<dbReference type="Pfam" id="PF25396">
    <property type="entry name" value="ZNFX1"/>
    <property type="match status" value="1"/>
</dbReference>
<feature type="compositionally biased region" description="Low complexity" evidence="11">
    <location>
        <begin position="86"/>
        <end position="108"/>
    </location>
</feature>
<dbReference type="GO" id="GO:0002376">
    <property type="term" value="P:immune system process"/>
    <property type="evidence" value="ECO:0007669"/>
    <property type="project" value="UniProtKB-KW"/>
</dbReference>
<dbReference type="SUPFAM" id="SSF47769">
    <property type="entry name" value="SAM/Pointed domain"/>
    <property type="match status" value="1"/>
</dbReference>
<evidence type="ECO:0000256" key="9">
    <source>
        <dbReference type="ARBA" id="ARBA00022840"/>
    </source>
</evidence>
<evidence type="ECO:0000256" key="11">
    <source>
        <dbReference type="SAM" id="MobiDB-lite"/>
    </source>
</evidence>
<keyword evidence="10" id="KW-0391">Immunity</keyword>
<dbReference type="GO" id="GO:0031380">
    <property type="term" value="C:nuclear RNA-directed RNA polymerase complex"/>
    <property type="evidence" value="ECO:0007669"/>
    <property type="project" value="TreeGrafter"/>
</dbReference>
<dbReference type="STRING" id="361077.A0A152A3B1"/>
<dbReference type="Gene3D" id="3.40.50.300">
    <property type="entry name" value="P-loop containing nucleotide triphosphate hydrolases"/>
    <property type="match status" value="2"/>
</dbReference>
<dbReference type="CDD" id="cd06008">
    <property type="entry name" value="NF-X1-zinc-finger"/>
    <property type="match status" value="2"/>
</dbReference>
<dbReference type="GO" id="GO:0005524">
    <property type="term" value="F:ATP binding"/>
    <property type="evidence" value="ECO:0007669"/>
    <property type="project" value="UniProtKB-KW"/>
</dbReference>
<dbReference type="OrthoDB" id="409395at2759"/>
<evidence type="ECO:0000259" key="12">
    <source>
        <dbReference type="PROSITE" id="PS50105"/>
    </source>
</evidence>
<sequence>MIFPRNFGGPVSKGSHNQDNCTGGGVIDQPNYTITLSPEQISKNPKNLLVIGGNEKIYQPPILLGFCEKEDSVLLSTMNNKQTGVNKNNKNPNNNNNKNNNNNNYKNNNKNKKQYTTTTTTTRSSSGLNGSAGGGIGGGNGNVREWDINKVSQWLVKVGLGDLVDKFKQQDINGQSLLSLNEMDYVMVGIVTIGKRKMFQEALKELKKKPQFSSNSNSPGTRGAGDGEKKFSIENFENRKINFNDHLQNKTNNYEKFTSDYSMEMFLYKRIEMLEKGQDIVQKLYSEQLMFDDIINRPNISNEVIDQLLTIFTHEKVLNSLFQDYLNTLYSMIKKSDFLAHANNLCRYIQSVLSFRPIKMEQTVDLFNHVAQRFKDGADVLPLYILENAIQNHNEYKQNEKFKFIIDLINKKKIQSRESLTSKEDYVGSDNHQPLMKFSYKSVSIVPEQGELRSKRPIGALRPLKEGTYTSGEEYLDTHFMLLREDMIRPLKDALDSYEKGGRSPNLYRNVQFLSLSDTQNGLGFNISFESQSKFKWEKCSKLLNGSLVCLSCDNFETVHYALVEKRPEKGNTYQITIVFYENQEFDMVHLFNHQFIMLESPTYFEAYKNILLSLQSIDPTDLPFSKYLLNGSTHYEPPKYIKDNPLINFGSTFRQCEPTNLYNVLNTFPKQLDLLDDSQMKAMELGLKTEISLIQGPPGTGKSFIGLKLYNVIQNHINPLSRGEANPNSSPILLICYTNHALDQFLRHVIETNPKVNAVRIGARSKEPELAKYNIRRLLRRSPQHVMKIKERDETINALKYYVKKMNSKLDVDDIDPYLTEHQKNYLSTYRDFKEWCKPITQQIDEMMGLVKKATTTTTNNINNLNVEDEDEEDEDMVKDMLNERSFLEDEAECILGDINIQKSMAVLMQASDSFAGFRGNMRNMAPNDRVLLYRYWYQEKVKTQLEEIKTNFEEYTKISSLLVQHENEAYRRALIGINIVAATITGASRIKRVFDNINSKVLIIEEAAEVLESQIVAVLPKTIQHLIMIGDHEQLKPSCAVYQLAQKYNLSVSLFERIIKTSIKHVTLSTQRRMVPNISQFVKPIYPKGLLDHHSTIERFNAINGRIRGVKSNLFFMNHLHYETISENTASKANLFEAEYCLELAHYLVKQNYEPSSITILTFYTGQLLKLKSQRARIKDPRIKEIGIRTVDQFQGEENDIIILSTVRSNNKNDSGFVKIQNRINVALSRARNGLFILGNAELLANAHNLWKNLVIKLKDNPLHYGNGIPVMCENHAEFHENICEISDFNKVPDGGCNKRCSHRMDCGHQCPRHCHSDDKDHMNVTCTKPCEKIHEKCGHVCPKHCGDSCGKCNKQIDKKPPNCYHVDKYPCYMPEKDIACQKPCEKTLKCGHKCPQSCYKSCINVQCAVEVMKTLPCGHSHKVPCFNNSPVCTKKCHVKLECGHICNEKCKDHKDGKHPICTTPCQRILMCGHSCSGHPCNEPCKPCAKKCENKCPHSKCSSNCSSPCQNCKENCLRKCTHRTCTKKCFEKCNVEPCDQPCQKLLKCKHPCMGFCGDHCPSVCKVCSPDHVESITRMKLSEFEPEDRFVKLTCGHCFESSGLDQYMNMKNDGQITTKKCPECQRPIYSDVLRYKDQLTLVWKDIEIIKMKLLQQIAAEEKSMVVKAMGGAQGKWFKCSNGHPYYIGECGGAMEKSICPECKTEVGGSNHQLVQSNSHAPEMDGSIKPLYQAIGLNPNNIL</sequence>
<feature type="compositionally biased region" description="Polar residues" evidence="11">
    <location>
        <begin position="211"/>
        <end position="220"/>
    </location>
</feature>
<dbReference type="GO" id="GO:0005737">
    <property type="term" value="C:cytoplasm"/>
    <property type="evidence" value="ECO:0007669"/>
    <property type="project" value="UniProtKB-SubCell"/>
</dbReference>
<evidence type="ECO:0000256" key="1">
    <source>
        <dbReference type="ARBA" id="ARBA00004496"/>
    </source>
</evidence>
<gene>
    <name evidence="14" type="ORF">DLAC_02614</name>
</gene>
<name>A0A152A3B1_TIELA</name>
<dbReference type="Pfam" id="PF20173">
    <property type="entry name" value="ZnF_RZ-type"/>
    <property type="match status" value="1"/>
</dbReference>
<feature type="domain" description="SAM" evidence="12">
    <location>
        <begin position="146"/>
        <end position="209"/>
    </location>
</feature>
<reference evidence="14 15" key="1">
    <citation type="submission" date="2015-12" db="EMBL/GenBank/DDBJ databases">
        <title>Dictyostelia acquired genes for synthesis and detection of signals that induce cell-type specialization by lateral gene transfer from prokaryotes.</title>
        <authorList>
            <person name="Gloeckner G."/>
            <person name="Schaap P."/>
        </authorList>
    </citation>
    <scope>NUCLEOTIDE SEQUENCE [LARGE SCALE GENOMIC DNA]</scope>
    <source>
        <strain evidence="14 15">TK</strain>
    </source>
</reference>
<dbReference type="GO" id="GO:0005694">
    <property type="term" value="C:chromosome"/>
    <property type="evidence" value="ECO:0007669"/>
    <property type="project" value="UniProtKB-ARBA"/>
</dbReference>
<dbReference type="Proteomes" id="UP000076078">
    <property type="component" value="Unassembled WGS sequence"/>
</dbReference>
<feature type="domain" description="RZ-type" evidence="13">
    <location>
        <begin position="1658"/>
        <end position="1727"/>
    </location>
</feature>
<keyword evidence="4" id="KW-0547">Nucleotide-binding</keyword>
<dbReference type="InParanoid" id="A0A152A3B1"/>
<proteinExistence type="predicted"/>
<dbReference type="InterPro" id="IPR047187">
    <property type="entry name" value="SF1_C_Upf1"/>
</dbReference>
<dbReference type="OMA" id="CTEKCEW"/>
<dbReference type="Pfam" id="PF13087">
    <property type="entry name" value="AAA_12"/>
    <property type="match status" value="1"/>
</dbReference>
<dbReference type="Gene3D" id="1.10.150.50">
    <property type="entry name" value="Transcription Factor, Ets-1"/>
    <property type="match status" value="1"/>
</dbReference>
<dbReference type="PANTHER" id="PTHR10887">
    <property type="entry name" value="DNA2/NAM7 HELICASE FAMILY"/>
    <property type="match status" value="1"/>
</dbReference>
<dbReference type="EMBL" id="LODT01000013">
    <property type="protein sequence ID" value="KYR00595.1"/>
    <property type="molecule type" value="Genomic_DNA"/>
</dbReference>
<dbReference type="FunCoup" id="A0A152A3B1">
    <property type="interactions" value="161"/>
</dbReference>
<dbReference type="InterPro" id="IPR045055">
    <property type="entry name" value="DNA2/NAM7-like"/>
</dbReference>
<evidence type="ECO:0000256" key="3">
    <source>
        <dbReference type="ARBA" id="ARBA00022723"/>
    </source>
</evidence>
<dbReference type="InterPro" id="IPR013761">
    <property type="entry name" value="SAM/pointed_sf"/>
</dbReference>
<dbReference type="GO" id="GO:0016787">
    <property type="term" value="F:hydrolase activity"/>
    <property type="evidence" value="ECO:0007669"/>
    <property type="project" value="UniProtKB-KW"/>
</dbReference>
<evidence type="ECO:0000256" key="4">
    <source>
        <dbReference type="ARBA" id="ARBA00022741"/>
    </source>
</evidence>
<dbReference type="InterPro" id="IPR001660">
    <property type="entry name" value="SAM"/>
</dbReference>
<protein>
    <submittedName>
        <fullName evidence="14">NF-X1-type zinc finger-containing protein</fullName>
    </submittedName>
</protein>
<accession>A0A152A3B1</accession>
<keyword evidence="3" id="KW-0479">Metal-binding</keyword>
<dbReference type="Pfam" id="PF00536">
    <property type="entry name" value="SAM_1"/>
    <property type="match status" value="1"/>
</dbReference>
<dbReference type="InterPro" id="IPR046439">
    <property type="entry name" value="ZF_RZ_dom"/>
</dbReference>
<comment type="subcellular location">
    <subcellularLocation>
        <location evidence="1">Cytoplasm</location>
    </subcellularLocation>
</comment>
<dbReference type="CDD" id="cd18808">
    <property type="entry name" value="SF1_C_Upf1"/>
    <property type="match status" value="1"/>
</dbReference>
<evidence type="ECO:0000256" key="7">
    <source>
        <dbReference type="ARBA" id="ARBA00022806"/>
    </source>
</evidence>